<accession>A0AAV2QV36</accession>
<gene>
    <name evidence="8" type="ORF">MNOR_LOCUS16218</name>
</gene>
<dbReference type="PANTHER" id="PTHR12370">
    <property type="entry name" value="PHOSPHOLIPASE B-RELATED"/>
    <property type="match status" value="1"/>
</dbReference>
<sequence>MSSESLQRLLIIKLKNTPIPDIMSVTFDGSKYMLHHEIARNWVAKANFTDNTNNDGWSYLEVETNPNYPDTIQSYAAGFVEGASSSEIIYLSYRNTAEGFCKWKGKEFCDRLNDFLLKNNNWMKSMLAIKNRTCPVWHNVELILNQLQGVNDGYNATGKETMEEGAVLLMNLMGDIEDLSSVLEPKQHKSNIEDWNKGRVTGDGHCSALIKVLRGNTDLYVSHVTWNTTPNNLKITSMYLLTTIDTNFHGPKYRIAFSVALHSSHLGFISLNFNLKNSVPGFLKLVFEVPTRHFMLFWHIVKGTQKLLEWMRVIVANRISTSGKMWTDFFSMHNSGTYNNQWMVVDYKQFRPFHHIKALEQFFVKSDKHNIIAHLLFWQSWNAILYVYVFHLSGIRNIIEKSNVWHGAHCCPNRLLRREYYRVYQEKAPEDKIIHYWDRQLKETARCSSYHSDRTIFLYREIDQINSLSGYDALDWEESRSKSGILITLNPASQMLLQPSPRTFLSRKCFRRSRVNIVTNEDYVRHIDRTKFLLLIAKWLCQ</sequence>
<keyword evidence="6" id="KW-0325">Glycoprotein</keyword>
<dbReference type="GO" id="GO:0004620">
    <property type="term" value="F:phospholipase activity"/>
    <property type="evidence" value="ECO:0007669"/>
    <property type="project" value="InterPro"/>
</dbReference>
<dbReference type="EMBL" id="CAXKWB010010542">
    <property type="protein sequence ID" value="CAL4098399.1"/>
    <property type="molecule type" value="Genomic_DNA"/>
</dbReference>
<evidence type="ECO:0000256" key="5">
    <source>
        <dbReference type="ARBA" id="ARBA00023098"/>
    </source>
</evidence>
<keyword evidence="4 7" id="KW-0442">Lipid degradation</keyword>
<proteinExistence type="inferred from homology"/>
<dbReference type="InterPro" id="IPR007000">
    <property type="entry name" value="PLipase_B-like"/>
</dbReference>
<feature type="non-terminal residue" evidence="8">
    <location>
        <position position="542"/>
    </location>
</feature>
<dbReference type="GO" id="GO:0005576">
    <property type="term" value="C:extracellular region"/>
    <property type="evidence" value="ECO:0007669"/>
    <property type="project" value="TreeGrafter"/>
</dbReference>
<keyword evidence="2" id="KW-0732">Signal</keyword>
<keyword evidence="5 7" id="KW-0443">Lipid metabolism</keyword>
<keyword evidence="9" id="KW-1185">Reference proteome</keyword>
<dbReference type="Pfam" id="PF04916">
    <property type="entry name" value="Phospholip_B"/>
    <property type="match status" value="1"/>
</dbReference>
<evidence type="ECO:0000256" key="6">
    <source>
        <dbReference type="ARBA" id="ARBA00023180"/>
    </source>
</evidence>
<evidence type="ECO:0000313" key="8">
    <source>
        <dbReference type="EMBL" id="CAL4098399.1"/>
    </source>
</evidence>
<evidence type="ECO:0000313" key="9">
    <source>
        <dbReference type="Proteomes" id="UP001497623"/>
    </source>
</evidence>
<evidence type="ECO:0000256" key="2">
    <source>
        <dbReference type="ARBA" id="ARBA00022729"/>
    </source>
</evidence>
<evidence type="ECO:0000256" key="3">
    <source>
        <dbReference type="ARBA" id="ARBA00022801"/>
    </source>
</evidence>
<reference evidence="8 9" key="1">
    <citation type="submission" date="2024-05" db="EMBL/GenBank/DDBJ databases">
        <authorList>
            <person name="Wallberg A."/>
        </authorList>
    </citation>
    <scope>NUCLEOTIDE SEQUENCE [LARGE SCALE GENOMIC DNA]</scope>
</reference>
<dbReference type="PANTHER" id="PTHR12370:SF3">
    <property type="entry name" value="PHOSPHOLIPASE B-LIKE 2-RELATED"/>
    <property type="match status" value="1"/>
</dbReference>
<keyword evidence="3 7" id="KW-0378">Hydrolase</keyword>
<dbReference type="GO" id="GO:0009395">
    <property type="term" value="P:phospholipid catabolic process"/>
    <property type="evidence" value="ECO:0007669"/>
    <property type="project" value="TreeGrafter"/>
</dbReference>
<comment type="similarity">
    <text evidence="1 7">Belongs to the phospholipase B-like family.</text>
</comment>
<comment type="caution">
    <text evidence="8">The sequence shown here is derived from an EMBL/GenBank/DDBJ whole genome shotgun (WGS) entry which is preliminary data.</text>
</comment>
<dbReference type="AlphaFoldDB" id="A0AAV2QV36"/>
<evidence type="ECO:0000256" key="4">
    <source>
        <dbReference type="ARBA" id="ARBA00022963"/>
    </source>
</evidence>
<evidence type="ECO:0000256" key="7">
    <source>
        <dbReference type="RuleBase" id="RU364138"/>
    </source>
</evidence>
<evidence type="ECO:0000256" key="1">
    <source>
        <dbReference type="ARBA" id="ARBA00007835"/>
    </source>
</evidence>
<comment type="function">
    <text evidence="7">Putative phospholipase.</text>
</comment>
<dbReference type="Gene3D" id="3.60.60.30">
    <property type="match status" value="1"/>
</dbReference>
<dbReference type="Proteomes" id="UP001497623">
    <property type="component" value="Unassembled WGS sequence"/>
</dbReference>
<organism evidence="8 9">
    <name type="scientific">Meganyctiphanes norvegica</name>
    <name type="common">Northern krill</name>
    <name type="synonym">Thysanopoda norvegica</name>
    <dbReference type="NCBI Taxonomy" id="48144"/>
    <lineage>
        <taxon>Eukaryota</taxon>
        <taxon>Metazoa</taxon>
        <taxon>Ecdysozoa</taxon>
        <taxon>Arthropoda</taxon>
        <taxon>Crustacea</taxon>
        <taxon>Multicrustacea</taxon>
        <taxon>Malacostraca</taxon>
        <taxon>Eumalacostraca</taxon>
        <taxon>Eucarida</taxon>
        <taxon>Euphausiacea</taxon>
        <taxon>Euphausiidae</taxon>
        <taxon>Meganyctiphanes</taxon>
    </lineage>
</organism>
<name>A0AAV2QV36_MEGNR</name>
<protein>
    <recommendedName>
        <fullName evidence="7">Phospholipase B-like</fullName>
        <ecNumber evidence="7">3.1.1.-</ecNumber>
    </recommendedName>
</protein>
<dbReference type="EC" id="3.1.1.-" evidence="7"/>